<comment type="subcellular location">
    <subcellularLocation>
        <location evidence="1">Endomembrane system</location>
        <topology evidence="1">Multi-pass membrane protein</topology>
    </subcellularLocation>
    <subcellularLocation>
        <location evidence="2">Membrane</location>
        <topology evidence="2">Multi-pass membrane protein</topology>
    </subcellularLocation>
</comment>
<feature type="transmembrane region" description="Helical" evidence="3">
    <location>
        <begin position="582"/>
        <end position="601"/>
    </location>
</feature>
<evidence type="ECO:0000313" key="6">
    <source>
        <dbReference type="Proteomes" id="UP000748752"/>
    </source>
</evidence>
<keyword evidence="6" id="KW-1185">Reference proteome</keyword>
<evidence type="ECO:0000256" key="1">
    <source>
        <dbReference type="ARBA" id="ARBA00004127"/>
    </source>
</evidence>
<dbReference type="Pfam" id="PF00361">
    <property type="entry name" value="Proton_antipo_M"/>
    <property type="match status" value="1"/>
</dbReference>
<dbReference type="InterPro" id="IPR001750">
    <property type="entry name" value="ND/Mrp_TM"/>
</dbReference>
<feature type="transmembrane region" description="Helical" evidence="3">
    <location>
        <begin position="148"/>
        <end position="167"/>
    </location>
</feature>
<feature type="transmembrane region" description="Helical" evidence="3">
    <location>
        <begin position="179"/>
        <end position="199"/>
    </location>
</feature>
<dbReference type="InterPro" id="IPR003918">
    <property type="entry name" value="NADH_UbQ_OxRdtase"/>
</dbReference>
<feature type="transmembrane region" description="Helical" evidence="3">
    <location>
        <begin position="356"/>
        <end position="378"/>
    </location>
</feature>
<organism evidence="5 6">
    <name type="scientific">Thiohalocapsa halophila</name>
    <dbReference type="NCBI Taxonomy" id="69359"/>
    <lineage>
        <taxon>Bacteria</taxon>
        <taxon>Pseudomonadati</taxon>
        <taxon>Pseudomonadota</taxon>
        <taxon>Gammaproteobacteria</taxon>
        <taxon>Chromatiales</taxon>
        <taxon>Chromatiaceae</taxon>
        <taxon>Thiohalocapsa</taxon>
    </lineage>
</organism>
<dbReference type="Proteomes" id="UP000748752">
    <property type="component" value="Unassembled WGS sequence"/>
</dbReference>
<dbReference type="PANTHER" id="PTHR43373">
    <property type="entry name" value="NA(+)/H(+) ANTIPORTER SUBUNIT"/>
    <property type="match status" value="1"/>
</dbReference>
<feature type="transmembrane region" description="Helical" evidence="3">
    <location>
        <begin position="272"/>
        <end position="292"/>
    </location>
</feature>
<protein>
    <recommendedName>
        <fullName evidence="4">NADH:quinone oxidoreductase/Mrp antiporter transmembrane domain-containing protein</fullName>
    </recommendedName>
</protein>
<feature type="transmembrane region" description="Helical" evidence="3">
    <location>
        <begin position="20"/>
        <end position="37"/>
    </location>
</feature>
<dbReference type="PRINTS" id="PR01437">
    <property type="entry name" value="NUOXDRDTASE4"/>
</dbReference>
<keyword evidence="3" id="KW-1133">Transmembrane helix</keyword>
<accession>A0ABS1CF11</accession>
<feature type="transmembrane region" description="Helical" evidence="3">
    <location>
        <begin position="92"/>
        <end position="111"/>
    </location>
</feature>
<name>A0ABS1CF11_9GAMM</name>
<dbReference type="EMBL" id="NRRV01000008">
    <property type="protein sequence ID" value="MBK1630099.1"/>
    <property type="molecule type" value="Genomic_DNA"/>
</dbReference>
<feature type="transmembrane region" description="Helical" evidence="3">
    <location>
        <begin position="438"/>
        <end position="463"/>
    </location>
</feature>
<proteinExistence type="predicted"/>
<feature type="transmembrane region" description="Helical" evidence="3">
    <location>
        <begin position="331"/>
        <end position="350"/>
    </location>
</feature>
<evidence type="ECO:0000313" key="5">
    <source>
        <dbReference type="EMBL" id="MBK1630099.1"/>
    </source>
</evidence>
<dbReference type="RefSeq" id="WP_200234614.1">
    <property type="nucleotide sequence ID" value="NZ_NRRV01000008.1"/>
</dbReference>
<evidence type="ECO:0000256" key="3">
    <source>
        <dbReference type="SAM" id="Phobius"/>
    </source>
</evidence>
<feature type="transmembrane region" description="Helical" evidence="3">
    <location>
        <begin position="484"/>
        <end position="510"/>
    </location>
</feature>
<evidence type="ECO:0000259" key="4">
    <source>
        <dbReference type="Pfam" id="PF00361"/>
    </source>
</evidence>
<feature type="domain" description="NADH:quinone oxidoreductase/Mrp antiporter transmembrane" evidence="4">
    <location>
        <begin position="146"/>
        <end position="444"/>
    </location>
</feature>
<evidence type="ECO:0000256" key="2">
    <source>
        <dbReference type="RuleBase" id="RU000320"/>
    </source>
</evidence>
<feature type="transmembrane region" description="Helical" evidence="3">
    <location>
        <begin position="530"/>
        <end position="553"/>
    </location>
</feature>
<sequence>MSLPEVLAPWLDGPRAAELLFPLLALPVLALLLAPLLGARGARLLTLATLLLGLGLALAAAAALTAADAPLVYALGGWAAPLGVVLQLDGPAALMLLLTAFVLSAVGLHAARDFGVAAVGRRATLAFWMLLLGVWAGLNGLFLGRDLFNLYVAIEVLTFSAVPLVCLKGGAGQLTAAFRYLLFALLGSALYLLGAGLMLGLHGTLDIGQIAERLGGLMMAEGVDPAAADESVRMASLVAVALMSTGLLAKTALMPLHLWLPPAHGGAPAPASAVLSALVVKGSFFLLFRLWLDLVPDLRALDVGLLLGVLGAFAILLGNAMALMQERLKLLVAYSTLAQLGYLFLLFPLAGAGGPAVTAALVQVVSHALAKAALFLLAGRVLAAFGHDRLPRLDGFGRALPGTLLVLLLAGLALVGLPPSGGYLVKTLYGQAAGADAWWWRLVLDLGGLLSAAYLARILAVALRPPAPAAPGTTPKAGSRVGTLGLLVPGLLALGALLLGLLPPSLFALLDIGRADMGSATAVAEVMRTALTPAVFWSSTGPVLVVALAVMLFHIGGDSAWQRGIGAAGRELAGIEGDLREWRVAGALLLMIFLAQVLAVLP</sequence>
<feature type="transmembrane region" description="Helical" evidence="3">
    <location>
        <begin position="123"/>
        <end position="142"/>
    </location>
</feature>
<keyword evidence="3" id="KW-0472">Membrane</keyword>
<comment type="caution">
    <text evidence="5">The sequence shown here is derived from an EMBL/GenBank/DDBJ whole genome shotgun (WGS) entry which is preliminary data.</text>
</comment>
<gene>
    <name evidence="5" type="ORF">CKO31_04955</name>
</gene>
<feature type="transmembrane region" description="Helical" evidence="3">
    <location>
        <begin position="234"/>
        <end position="260"/>
    </location>
</feature>
<feature type="transmembrane region" description="Helical" evidence="3">
    <location>
        <begin position="44"/>
        <end position="67"/>
    </location>
</feature>
<dbReference type="PANTHER" id="PTHR43373:SF1">
    <property type="entry name" value="NA(+)_H(+) ANTIPORTER SUBUNIT A"/>
    <property type="match status" value="1"/>
</dbReference>
<feature type="transmembrane region" description="Helical" evidence="3">
    <location>
        <begin position="399"/>
        <end position="418"/>
    </location>
</feature>
<feature type="transmembrane region" description="Helical" evidence="3">
    <location>
        <begin position="304"/>
        <end position="324"/>
    </location>
</feature>
<reference evidence="5 6" key="1">
    <citation type="journal article" date="2020" name="Microorganisms">
        <title>Osmotic Adaptation and Compatible Solute Biosynthesis of Phototrophic Bacteria as Revealed from Genome Analyses.</title>
        <authorList>
            <person name="Imhoff J.F."/>
            <person name="Rahn T."/>
            <person name="Kunzel S."/>
            <person name="Keller A."/>
            <person name="Neulinger S.C."/>
        </authorList>
    </citation>
    <scope>NUCLEOTIDE SEQUENCE [LARGE SCALE GENOMIC DNA]</scope>
    <source>
        <strain evidence="5 6">DSM 6210</strain>
    </source>
</reference>
<keyword evidence="2 3" id="KW-0812">Transmembrane</keyword>
<dbReference type="InterPro" id="IPR050616">
    <property type="entry name" value="CPA3_Na-H_Antiporter_A"/>
</dbReference>